<name>A0A4Z0W218_9GAMM</name>
<dbReference type="PROSITE" id="PS51273">
    <property type="entry name" value="GATASE_TYPE_1"/>
    <property type="match status" value="1"/>
</dbReference>
<dbReference type="CDD" id="cd01745">
    <property type="entry name" value="GATase1_2"/>
    <property type="match status" value="1"/>
</dbReference>
<dbReference type="SUPFAM" id="SSF52317">
    <property type="entry name" value="Class I glutamine amidotransferase-like"/>
    <property type="match status" value="1"/>
</dbReference>
<gene>
    <name evidence="1" type="ORF">E4656_18225</name>
</gene>
<dbReference type="GO" id="GO:0006598">
    <property type="term" value="P:polyamine catabolic process"/>
    <property type="evidence" value="ECO:0007669"/>
    <property type="project" value="TreeGrafter"/>
</dbReference>
<dbReference type="InterPro" id="IPR011697">
    <property type="entry name" value="Peptidase_C26"/>
</dbReference>
<dbReference type="GO" id="GO:0033969">
    <property type="term" value="F:gamma-glutamyl-gamma-aminobutyrate hydrolase activity"/>
    <property type="evidence" value="ECO:0007669"/>
    <property type="project" value="TreeGrafter"/>
</dbReference>
<dbReference type="PANTHER" id="PTHR43235:SF1">
    <property type="entry name" value="GLUTAMINE AMIDOTRANSFERASE PB2B2.05-RELATED"/>
    <property type="match status" value="1"/>
</dbReference>
<dbReference type="InterPro" id="IPR029062">
    <property type="entry name" value="Class_I_gatase-like"/>
</dbReference>
<sequence>MGIWLAGGRPRQLRPGDDVTDWPWQGVVITGGHDVDPVLYAAEPEVNPRYDTERDAFESAMISQALAHGTPILGICRGAQLLNVALGGSLFQDLRARRRHTSHRRSLLPLKQIELSADSRLSQYLDTGLCRVNSLHNQAIDRLADALQVSARDQDDIIQAVEYRRPEHFVVGVQWHPEFLLYQLRQRQLFRALVCRARCQRLDAD</sequence>
<evidence type="ECO:0000313" key="2">
    <source>
        <dbReference type="Proteomes" id="UP000297475"/>
    </source>
</evidence>
<dbReference type="Pfam" id="PF07722">
    <property type="entry name" value="Peptidase_C26"/>
    <property type="match status" value="1"/>
</dbReference>
<dbReference type="OrthoDB" id="9813383at2"/>
<dbReference type="EMBL" id="SRMF01000012">
    <property type="protein sequence ID" value="TGG90683.1"/>
    <property type="molecule type" value="Genomic_DNA"/>
</dbReference>
<dbReference type="InterPro" id="IPR044668">
    <property type="entry name" value="PuuD-like"/>
</dbReference>
<dbReference type="Proteomes" id="UP000297475">
    <property type="component" value="Unassembled WGS sequence"/>
</dbReference>
<dbReference type="AlphaFoldDB" id="A0A4Z0W218"/>
<protein>
    <submittedName>
        <fullName evidence="1">Gamma-glutamyl-gamma-aminobutyrate hydrolase family protein</fullName>
    </submittedName>
</protein>
<organism evidence="1 2">
    <name type="scientific">Natronospirillum operosum</name>
    <dbReference type="NCBI Taxonomy" id="2759953"/>
    <lineage>
        <taxon>Bacteria</taxon>
        <taxon>Pseudomonadati</taxon>
        <taxon>Pseudomonadota</taxon>
        <taxon>Gammaproteobacteria</taxon>
        <taxon>Oceanospirillales</taxon>
        <taxon>Natronospirillaceae</taxon>
        <taxon>Natronospirillum</taxon>
    </lineage>
</organism>
<dbReference type="GO" id="GO:0005829">
    <property type="term" value="C:cytosol"/>
    <property type="evidence" value="ECO:0007669"/>
    <property type="project" value="TreeGrafter"/>
</dbReference>
<reference evidence="1 2" key="1">
    <citation type="submission" date="2019-04" db="EMBL/GenBank/DDBJ databases">
        <title>Natronospirillum operosus gen. nov., sp. nov., a haloalkaliphilic satellite isolated from decaying biomass of laboratory culture of cyanobacterium Geitlerinema sp. and proposal of Natronospirillaceae fam. nov. and Saccharospirillaceae fam. nov.</title>
        <authorList>
            <person name="Kevbrin V."/>
            <person name="Boltyanskaya Y."/>
            <person name="Koziaeva V."/>
            <person name="Grouzdev D.S."/>
            <person name="Park M."/>
            <person name="Cho J."/>
        </authorList>
    </citation>
    <scope>NUCLEOTIDE SEQUENCE [LARGE SCALE GENOMIC DNA]</scope>
    <source>
        <strain evidence="1 2">G-116</strain>
    </source>
</reference>
<evidence type="ECO:0000313" key="1">
    <source>
        <dbReference type="EMBL" id="TGG90683.1"/>
    </source>
</evidence>
<keyword evidence="1" id="KW-0378">Hydrolase</keyword>
<keyword evidence="2" id="KW-1185">Reference proteome</keyword>
<proteinExistence type="predicted"/>
<dbReference type="PANTHER" id="PTHR43235">
    <property type="entry name" value="GLUTAMINE AMIDOTRANSFERASE PB2B2.05-RELATED"/>
    <property type="match status" value="1"/>
</dbReference>
<accession>A0A4Z0W218</accession>
<comment type="caution">
    <text evidence="1">The sequence shown here is derived from an EMBL/GenBank/DDBJ whole genome shotgun (WGS) entry which is preliminary data.</text>
</comment>
<dbReference type="Gene3D" id="3.40.50.880">
    <property type="match status" value="1"/>
</dbReference>